<comment type="caution">
    <text evidence="2">The sequence shown here is derived from an EMBL/GenBank/DDBJ whole genome shotgun (WGS) entry which is preliminary data.</text>
</comment>
<keyword evidence="1" id="KW-0812">Transmembrane</keyword>
<evidence type="ECO:0000313" key="3">
    <source>
        <dbReference type="Proteomes" id="UP000032067"/>
    </source>
</evidence>
<dbReference type="EMBL" id="JXQQ01000052">
    <property type="protein sequence ID" value="KIQ27919.1"/>
    <property type="molecule type" value="Genomic_DNA"/>
</dbReference>
<protein>
    <submittedName>
        <fullName evidence="2">LysR family transcriptional regulator</fullName>
    </submittedName>
</protein>
<dbReference type="RefSeq" id="WP_042580931.1">
    <property type="nucleotide sequence ID" value="NZ_JXQQ01000052.1"/>
</dbReference>
<proteinExistence type="predicted"/>
<organism evidence="2 3">
    <name type="scientific">Variovorax paradoxus</name>
    <dbReference type="NCBI Taxonomy" id="34073"/>
    <lineage>
        <taxon>Bacteria</taxon>
        <taxon>Pseudomonadati</taxon>
        <taxon>Pseudomonadota</taxon>
        <taxon>Betaproteobacteria</taxon>
        <taxon>Burkholderiales</taxon>
        <taxon>Comamonadaceae</taxon>
        <taxon>Variovorax</taxon>
    </lineage>
</organism>
<feature type="transmembrane region" description="Helical" evidence="1">
    <location>
        <begin position="30"/>
        <end position="48"/>
    </location>
</feature>
<sequence length="56" mass="5747">MSFALYMVGFLIFLGGIAWGASVAGVPTLYIGIGALILLGIGIFSAVGRTRSKDPS</sequence>
<keyword evidence="1" id="KW-1133">Transmembrane helix</keyword>
<keyword evidence="1" id="KW-0472">Membrane</keyword>
<dbReference type="AlphaFoldDB" id="A0A0D0MB71"/>
<evidence type="ECO:0000256" key="1">
    <source>
        <dbReference type="SAM" id="Phobius"/>
    </source>
</evidence>
<gene>
    <name evidence="2" type="ORF">RT97_21685</name>
</gene>
<accession>A0A0D0MB71</accession>
<name>A0A0D0MB71_VARPD</name>
<reference evidence="2 3" key="1">
    <citation type="submission" date="2014-12" db="EMBL/GenBank/DDBJ databases">
        <title>16Stimator: statistical estimation of ribosomal gene copy numbers from draft genome assemblies.</title>
        <authorList>
            <person name="Perisin M.A."/>
            <person name="Vetter M."/>
            <person name="Gilbert J.A."/>
            <person name="Bergelson J."/>
        </authorList>
    </citation>
    <scope>NUCLEOTIDE SEQUENCE [LARGE SCALE GENOMIC DNA]</scope>
    <source>
        <strain evidence="2 3">MEDvA23</strain>
    </source>
</reference>
<evidence type="ECO:0000313" key="2">
    <source>
        <dbReference type="EMBL" id="KIQ27919.1"/>
    </source>
</evidence>
<dbReference type="Proteomes" id="UP000032067">
    <property type="component" value="Unassembled WGS sequence"/>
</dbReference>